<accession>A0A0E0D9B9</accession>
<dbReference type="AlphaFoldDB" id="A0A0E0D9B9"/>
<name>A0A0E0D9B9_9ORYZ</name>
<keyword evidence="2" id="KW-1185">Reference proteome</keyword>
<dbReference type="Proteomes" id="UP000008021">
    <property type="component" value="Chromosome 3"/>
</dbReference>
<evidence type="ECO:0000313" key="2">
    <source>
        <dbReference type="Proteomes" id="UP000008021"/>
    </source>
</evidence>
<evidence type="ECO:0000313" key="1">
    <source>
        <dbReference type="EnsemblPlants" id="OMERI03G37150.1"/>
    </source>
</evidence>
<dbReference type="HOGENOM" id="CLU_3415568_0_0_1"/>
<sequence length="27" mass="3046">MTVDHAELTITRGGDKDMGIHGFWLMN</sequence>
<proteinExistence type="predicted"/>
<dbReference type="EnsemblPlants" id="OMERI03G37150.1">
    <property type="protein sequence ID" value="OMERI03G37150.1"/>
    <property type="gene ID" value="OMERI03G37150"/>
</dbReference>
<reference evidence="1" key="2">
    <citation type="submission" date="2018-05" db="EMBL/GenBank/DDBJ databases">
        <title>OmerRS3 (Oryza meridionalis Reference Sequence Version 3).</title>
        <authorList>
            <person name="Zhang J."/>
            <person name="Kudrna D."/>
            <person name="Lee S."/>
            <person name="Talag J."/>
            <person name="Welchert J."/>
            <person name="Wing R.A."/>
        </authorList>
    </citation>
    <scope>NUCLEOTIDE SEQUENCE [LARGE SCALE GENOMIC DNA]</scope>
    <source>
        <strain evidence="1">cv. OR44</strain>
    </source>
</reference>
<dbReference type="Gramene" id="OMERI03G37150.1">
    <property type="protein sequence ID" value="OMERI03G37150.1"/>
    <property type="gene ID" value="OMERI03G37150"/>
</dbReference>
<organism evidence="1">
    <name type="scientific">Oryza meridionalis</name>
    <dbReference type="NCBI Taxonomy" id="40149"/>
    <lineage>
        <taxon>Eukaryota</taxon>
        <taxon>Viridiplantae</taxon>
        <taxon>Streptophyta</taxon>
        <taxon>Embryophyta</taxon>
        <taxon>Tracheophyta</taxon>
        <taxon>Spermatophyta</taxon>
        <taxon>Magnoliopsida</taxon>
        <taxon>Liliopsida</taxon>
        <taxon>Poales</taxon>
        <taxon>Poaceae</taxon>
        <taxon>BOP clade</taxon>
        <taxon>Oryzoideae</taxon>
        <taxon>Oryzeae</taxon>
        <taxon>Oryzinae</taxon>
        <taxon>Oryza</taxon>
    </lineage>
</organism>
<protein>
    <submittedName>
        <fullName evidence="1">Uncharacterized protein</fullName>
    </submittedName>
</protein>
<reference evidence="1" key="1">
    <citation type="submission" date="2015-04" db="UniProtKB">
        <authorList>
            <consortium name="EnsemblPlants"/>
        </authorList>
    </citation>
    <scope>IDENTIFICATION</scope>
</reference>